<dbReference type="EMBL" id="NHTK01006079">
    <property type="protein sequence ID" value="PPQ64980.1"/>
    <property type="molecule type" value="Genomic_DNA"/>
</dbReference>
<dbReference type="InParanoid" id="A0A409VFF0"/>
<protein>
    <recommendedName>
        <fullName evidence="3">F-box domain-containing protein</fullName>
    </recommendedName>
</protein>
<dbReference type="Proteomes" id="UP000284842">
    <property type="component" value="Unassembled WGS sequence"/>
</dbReference>
<organism evidence="1 2">
    <name type="scientific">Panaeolus cyanescens</name>
    <dbReference type="NCBI Taxonomy" id="181874"/>
    <lineage>
        <taxon>Eukaryota</taxon>
        <taxon>Fungi</taxon>
        <taxon>Dikarya</taxon>
        <taxon>Basidiomycota</taxon>
        <taxon>Agaricomycotina</taxon>
        <taxon>Agaricomycetes</taxon>
        <taxon>Agaricomycetidae</taxon>
        <taxon>Agaricales</taxon>
        <taxon>Agaricineae</taxon>
        <taxon>Galeropsidaceae</taxon>
        <taxon>Panaeolus</taxon>
    </lineage>
</organism>
<accession>A0A409VFF0</accession>
<dbReference type="OrthoDB" id="2745898at2759"/>
<keyword evidence="2" id="KW-1185">Reference proteome</keyword>
<dbReference type="Gene3D" id="3.80.10.10">
    <property type="entry name" value="Ribonuclease Inhibitor"/>
    <property type="match status" value="1"/>
</dbReference>
<gene>
    <name evidence="1" type="ORF">CVT24_008168</name>
</gene>
<proteinExistence type="predicted"/>
<evidence type="ECO:0000313" key="1">
    <source>
        <dbReference type="EMBL" id="PPQ64980.1"/>
    </source>
</evidence>
<sequence>MESICASQPILPPELISLIIEFIASGTPRVPLLTDQLASLNACSLVCKSFVPLCRRYIFETVTMEFEIGLRSRVDHLIHFLDSRPHIRPYIRHLILGSRPEDWDLPRPPPSSSDIVRLSDINVQTLLDLPAVDSITCLQPSFPPIPMNDTPDSNDFCARIIETYVKRGMLRVLSTRSRFDIPFHEIHAHTSLHTLRLERCSLPHFYFPSLKNLTLQSVHLYVSHVCFFPNLEALSCTSTPVHSEGGDEVSLPCKWPSIKLKSLRLQQITCSFASVAYVSATQNLFLYLRNSAQERNVHPFMHLKTLSITLQQGEFLEFIANLLGELPAIQELIFRVAPLLRLIPLDLMQKLHEANHSLSLRYLPSLPDMNEIPIHDDSRLFAFIEANLNHSGSRFVDRLLLHERLMQTFTASTNQQPIGTVKKKIFNASTSSGSLHVFMQVWNRIISILRSRHPLESEAFKEVEIFITPKTNTPSRIQDGSSILGNADAALGVVMGVFVKDIDNPNLSRVTIALLDTGPAES</sequence>
<evidence type="ECO:0008006" key="3">
    <source>
        <dbReference type="Google" id="ProtNLM"/>
    </source>
</evidence>
<comment type="caution">
    <text evidence="1">The sequence shown here is derived from an EMBL/GenBank/DDBJ whole genome shotgun (WGS) entry which is preliminary data.</text>
</comment>
<evidence type="ECO:0000313" key="2">
    <source>
        <dbReference type="Proteomes" id="UP000284842"/>
    </source>
</evidence>
<name>A0A409VFF0_9AGAR</name>
<dbReference type="InterPro" id="IPR032675">
    <property type="entry name" value="LRR_dom_sf"/>
</dbReference>
<dbReference type="SUPFAM" id="SSF52047">
    <property type="entry name" value="RNI-like"/>
    <property type="match status" value="1"/>
</dbReference>
<dbReference type="AlphaFoldDB" id="A0A409VFF0"/>
<reference evidence="1 2" key="1">
    <citation type="journal article" date="2018" name="Evol. Lett.">
        <title>Horizontal gene cluster transfer increased hallucinogenic mushroom diversity.</title>
        <authorList>
            <person name="Reynolds H.T."/>
            <person name="Vijayakumar V."/>
            <person name="Gluck-Thaler E."/>
            <person name="Korotkin H.B."/>
            <person name="Matheny P.B."/>
            <person name="Slot J.C."/>
        </authorList>
    </citation>
    <scope>NUCLEOTIDE SEQUENCE [LARGE SCALE GENOMIC DNA]</scope>
    <source>
        <strain evidence="1 2">2629</strain>
    </source>
</reference>